<dbReference type="Pfam" id="PF03184">
    <property type="entry name" value="DDE_1"/>
    <property type="match status" value="1"/>
</dbReference>
<dbReference type="EMBL" id="CAJVQA010003676">
    <property type="protein sequence ID" value="CAG8580635.1"/>
    <property type="molecule type" value="Genomic_DNA"/>
</dbReference>
<accession>A0A9N9G6J4</accession>
<keyword evidence="3" id="KW-1185">Reference proteome</keyword>
<gene>
    <name evidence="2" type="ORF">CPELLU_LOCUS6072</name>
</gene>
<feature type="domain" description="DDE-1" evidence="1">
    <location>
        <begin position="4"/>
        <end position="82"/>
    </location>
</feature>
<name>A0A9N9G6J4_9GLOM</name>
<evidence type="ECO:0000313" key="3">
    <source>
        <dbReference type="Proteomes" id="UP000789759"/>
    </source>
</evidence>
<reference evidence="2" key="1">
    <citation type="submission" date="2021-06" db="EMBL/GenBank/DDBJ databases">
        <authorList>
            <person name="Kallberg Y."/>
            <person name="Tangrot J."/>
            <person name="Rosling A."/>
        </authorList>
    </citation>
    <scope>NUCLEOTIDE SEQUENCE</scope>
    <source>
        <strain evidence="2">FL966</strain>
    </source>
</reference>
<protein>
    <submittedName>
        <fullName evidence="2">4777_t:CDS:1</fullName>
    </submittedName>
</protein>
<comment type="caution">
    <text evidence="2">The sequence shown here is derived from an EMBL/GenBank/DDBJ whole genome shotgun (WGS) entry which is preliminary data.</text>
</comment>
<dbReference type="InterPro" id="IPR004875">
    <property type="entry name" value="DDE_SF_endonuclease_dom"/>
</dbReference>
<proteinExistence type="predicted"/>
<dbReference type="Proteomes" id="UP000789759">
    <property type="component" value="Unassembled WGS sequence"/>
</dbReference>
<dbReference type="OrthoDB" id="2412924at2759"/>
<sequence>MASCKIILLLDSAKVHSTTNLNLHNTTVHILPSYTTFCIQPMNASIIISFKHHYQSYFIKWLLDKYEAKKDEKMNILDAIRNNIYCFQYTGILPDIQDNEESFISDNDDKLIEELYLDIENIFNYPGEKDIYKVLSNKEILDLTTNLEPKNESTEDDDSTEMHQISHQEALNAVEILEQYIVQNDFSETAKSEHNEALLKSQKGIKKLQIASFKQTSIETYFELVD</sequence>
<organism evidence="2 3">
    <name type="scientific">Cetraspora pellucida</name>
    <dbReference type="NCBI Taxonomy" id="1433469"/>
    <lineage>
        <taxon>Eukaryota</taxon>
        <taxon>Fungi</taxon>
        <taxon>Fungi incertae sedis</taxon>
        <taxon>Mucoromycota</taxon>
        <taxon>Glomeromycotina</taxon>
        <taxon>Glomeromycetes</taxon>
        <taxon>Diversisporales</taxon>
        <taxon>Gigasporaceae</taxon>
        <taxon>Cetraspora</taxon>
    </lineage>
</organism>
<dbReference type="AlphaFoldDB" id="A0A9N9G6J4"/>
<evidence type="ECO:0000259" key="1">
    <source>
        <dbReference type="Pfam" id="PF03184"/>
    </source>
</evidence>
<evidence type="ECO:0000313" key="2">
    <source>
        <dbReference type="EMBL" id="CAG8580635.1"/>
    </source>
</evidence>
<dbReference type="GO" id="GO:0003676">
    <property type="term" value="F:nucleic acid binding"/>
    <property type="evidence" value="ECO:0007669"/>
    <property type="project" value="InterPro"/>
</dbReference>